<evidence type="ECO:0000313" key="2">
    <source>
        <dbReference type="Proteomes" id="UP000278775"/>
    </source>
</evidence>
<gene>
    <name evidence="1" type="ORF">D1631_14855</name>
</gene>
<accession>A0A3M7TJ39</accession>
<evidence type="ECO:0000313" key="1">
    <source>
        <dbReference type="EMBL" id="RNA63114.1"/>
    </source>
</evidence>
<protein>
    <submittedName>
        <fullName evidence="1">Uncharacterized protein</fullName>
    </submittedName>
</protein>
<dbReference type="Proteomes" id="UP000278775">
    <property type="component" value="Unassembled WGS sequence"/>
</dbReference>
<organism evidence="1 2">
    <name type="scientific">Chryseobacterium nematophagum</name>
    <dbReference type="NCBI Taxonomy" id="2305228"/>
    <lineage>
        <taxon>Bacteria</taxon>
        <taxon>Pseudomonadati</taxon>
        <taxon>Bacteroidota</taxon>
        <taxon>Flavobacteriia</taxon>
        <taxon>Flavobacteriales</taxon>
        <taxon>Weeksellaceae</taxon>
        <taxon>Chryseobacterium group</taxon>
        <taxon>Chryseobacterium</taxon>
    </lineage>
</organism>
<comment type="caution">
    <text evidence="1">The sequence shown here is derived from an EMBL/GenBank/DDBJ whole genome shotgun (WGS) entry which is preliminary data.</text>
</comment>
<reference evidence="1 2" key="1">
    <citation type="submission" date="2018-08" db="EMBL/GenBank/DDBJ databases">
        <title>Chryseobacterium nematophagum: a novel matrix digesting pathogen of nematodes.</title>
        <authorList>
            <person name="Page A."/>
            <person name="Roberts M."/>
            <person name="Felix M.-A."/>
            <person name="Weir W."/>
        </authorList>
    </citation>
    <scope>NUCLEOTIDE SEQUENCE [LARGE SCALE GENOMIC DNA]</scope>
    <source>
        <strain evidence="1 2">JUb129</strain>
    </source>
</reference>
<sequence length="170" mass="19984">MLNKVCYILFFIFLCCCNKNVKKPFVREEKEKDPLYLQINNVIDSMSTSFPREYSVNVYTVAHEKKHGNDYIKIATAQFYNKDSVSGSYLHNGKTIVLYSKDFFKNNNKKHLKLDNALKYENKTISLYHPQYTIFEIINGTYKNISIEEGIKMNLFNYSDRYIPESIPAN</sequence>
<proteinExistence type="predicted"/>
<dbReference type="AlphaFoldDB" id="A0A3M7TJ39"/>
<dbReference type="EMBL" id="QWIU01000002">
    <property type="protein sequence ID" value="RNA63114.1"/>
    <property type="molecule type" value="Genomic_DNA"/>
</dbReference>
<name>A0A3M7TJ39_9FLAO</name>